<sequence length="476" mass="50861">MGAMTSTCLPETVGSQAAVGARALQAMDGMLYLPGELWVFHVVPQISSQCAQHAPAGRHRRPATGIVQVRQVADDAKDARRHCPLRPGRRPVPHRARRRRRRRDCKARPARGCSALKAALPDSVFFPRDAVYAAEAAAFWSNTQLMNPGCSVRGGGHMGIRGANNIDGGGMLIVMPGLATLELSPNGKRVDLGPALKWGAVYKYLAQHNLTAPGGRLSPVGVPGLLLGGGVSFIGNQVGWAADNVVEYEVVLASGDVVKVNKDASPDLFWALKGSSANFGIVTKFTVNTFPFTTVYAGTYTVSAAHGPAFLDAIANYTSGAIDPLSHMVPMAVPAAPGVTVYSAILFYDSPTESAPECFREFLALPAVSTTMGFKTVADFTVETGKLVVDKINDVFIAGTTVGHDYESQRRGIEITNRPIGAVWQEASERQNPAGFQDGYTGYGAANKQKLLDVSRKYDSERVFQKLWPGGFKIGA</sequence>
<evidence type="ECO:0000259" key="6">
    <source>
        <dbReference type="PROSITE" id="PS51387"/>
    </source>
</evidence>
<dbReference type="PANTHER" id="PTHR42973">
    <property type="entry name" value="BINDING OXIDOREDUCTASE, PUTATIVE (AFU_ORTHOLOGUE AFUA_1G17690)-RELATED"/>
    <property type="match status" value="1"/>
</dbReference>
<feature type="domain" description="FAD-binding PCMH-type" evidence="6">
    <location>
        <begin position="117"/>
        <end position="292"/>
    </location>
</feature>
<keyword evidence="2" id="KW-0285">Flavoprotein</keyword>
<dbReference type="OrthoDB" id="2151789at2759"/>
<dbReference type="Gene3D" id="3.30.465.10">
    <property type="match status" value="1"/>
</dbReference>
<feature type="compositionally biased region" description="Basic residues" evidence="5">
    <location>
        <begin position="79"/>
        <end position="108"/>
    </location>
</feature>
<dbReference type="Pfam" id="PF01565">
    <property type="entry name" value="FAD_binding_4"/>
    <property type="match status" value="1"/>
</dbReference>
<dbReference type="RefSeq" id="XP_009224730.1">
    <property type="nucleotide sequence ID" value="XM_009226466.1"/>
</dbReference>
<dbReference type="InterPro" id="IPR036318">
    <property type="entry name" value="FAD-bd_PCMH-like_sf"/>
</dbReference>
<dbReference type="InterPro" id="IPR016166">
    <property type="entry name" value="FAD-bd_PCMH"/>
</dbReference>
<dbReference type="SUPFAM" id="SSF56176">
    <property type="entry name" value="FAD-binding/transporter-associated domain-like"/>
    <property type="match status" value="1"/>
</dbReference>
<proteinExistence type="inferred from homology"/>
<evidence type="ECO:0000256" key="5">
    <source>
        <dbReference type="SAM" id="MobiDB-lite"/>
    </source>
</evidence>
<reference evidence="9" key="1">
    <citation type="submission" date="2010-07" db="EMBL/GenBank/DDBJ databases">
        <title>The genome sequence of Gaeumannomyces graminis var. tritici strain R3-111a-1.</title>
        <authorList>
            <consortium name="The Broad Institute Genome Sequencing Platform"/>
            <person name="Ma L.-J."/>
            <person name="Dead R."/>
            <person name="Young S."/>
            <person name="Zeng Q."/>
            <person name="Koehrsen M."/>
            <person name="Alvarado L."/>
            <person name="Berlin A."/>
            <person name="Chapman S.B."/>
            <person name="Chen Z."/>
            <person name="Freedman E."/>
            <person name="Gellesch M."/>
            <person name="Goldberg J."/>
            <person name="Griggs A."/>
            <person name="Gujja S."/>
            <person name="Heilman E.R."/>
            <person name="Heiman D."/>
            <person name="Hepburn T."/>
            <person name="Howarth C."/>
            <person name="Jen D."/>
            <person name="Larson L."/>
            <person name="Mehta T."/>
            <person name="Neiman D."/>
            <person name="Pearson M."/>
            <person name="Roberts A."/>
            <person name="Saif S."/>
            <person name="Shea T."/>
            <person name="Shenoy N."/>
            <person name="Sisk P."/>
            <person name="Stolte C."/>
            <person name="Sykes S."/>
            <person name="Walk T."/>
            <person name="White J."/>
            <person name="Yandava C."/>
            <person name="Haas B."/>
            <person name="Nusbaum C."/>
            <person name="Birren B."/>
        </authorList>
    </citation>
    <scope>NUCLEOTIDE SEQUENCE [LARGE SCALE GENOMIC DNA]</scope>
    <source>
        <strain evidence="9">R3-111a-1</strain>
    </source>
</reference>
<evidence type="ECO:0000256" key="4">
    <source>
        <dbReference type="ARBA" id="ARBA00023002"/>
    </source>
</evidence>
<protein>
    <recommendedName>
        <fullName evidence="6">FAD-binding PCMH-type domain-containing protein</fullName>
    </recommendedName>
</protein>
<evidence type="ECO:0000256" key="1">
    <source>
        <dbReference type="ARBA" id="ARBA00005466"/>
    </source>
</evidence>
<dbReference type="InterPro" id="IPR006094">
    <property type="entry name" value="Oxid_FAD_bind_N"/>
</dbReference>
<dbReference type="EMBL" id="GL385398">
    <property type="protein sequence ID" value="EJT74786.1"/>
    <property type="molecule type" value="Genomic_DNA"/>
</dbReference>
<evidence type="ECO:0000256" key="2">
    <source>
        <dbReference type="ARBA" id="ARBA00022630"/>
    </source>
</evidence>
<organism evidence="7">
    <name type="scientific">Gaeumannomyces tritici (strain R3-111a-1)</name>
    <name type="common">Wheat and barley take-all root rot fungus</name>
    <name type="synonym">Gaeumannomyces graminis var. tritici</name>
    <dbReference type="NCBI Taxonomy" id="644352"/>
    <lineage>
        <taxon>Eukaryota</taxon>
        <taxon>Fungi</taxon>
        <taxon>Dikarya</taxon>
        <taxon>Ascomycota</taxon>
        <taxon>Pezizomycotina</taxon>
        <taxon>Sordariomycetes</taxon>
        <taxon>Sordariomycetidae</taxon>
        <taxon>Magnaporthales</taxon>
        <taxon>Magnaporthaceae</taxon>
        <taxon>Gaeumannomyces</taxon>
    </lineage>
</organism>
<reference evidence="8" key="5">
    <citation type="submission" date="2018-04" db="UniProtKB">
        <authorList>
            <consortium name="EnsemblFungi"/>
        </authorList>
    </citation>
    <scope>IDENTIFICATION</scope>
    <source>
        <strain evidence="8">R3-111a-1</strain>
    </source>
</reference>
<reference evidence="7" key="2">
    <citation type="submission" date="2010-07" db="EMBL/GenBank/DDBJ databases">
        <authorList>
            <consortium name="The Broad Institute Genome Sequencing Platform"/>
            <consortium name="Broad Institute Genome Sequencing Center for Infectious Disease"/>
            <person name="Ma L.-J."/>
            <person name="Dead R."/>
            <person name="Young S."/>
            <person name="Zeng Q."/>
            <person name="Koehrsen M."/>
            <person name="Alvarado L."/>
            <person name="Berlin A."/>
            <person name="Chapman S.B."/>
            <person name="Chen Z."/>
            <person name="Freedman E."/>
            <person name="Gellesch M."/>
            <person name="Goldberg J."/>
            <person name="Griggs A."/>
            <person name="Gujja S."/>
            <person name="Heilman E.R."/>
            <person name="Heiman D."/>
            <person name="Hepburn T."/>
            <person name="Howarth C."/>
            <person name="Jen D."/>
            <person name="Larson L."/>
            <person name="Mehta T."/>
            <person name="Neiman D."/>
            <person name="Pearson M."/>
            <person name="Roberts A."/>
            <person name="Saif S."/>
            <person name="Shea T."/>
            <person name="Shenoy N."/>
            <person name="Sisk P."/>
            <person name="Stolte C."/>
            <person name="Sykes S."/>
            <person name="Walk T."/>
            <person name="White J."/>
            <person name="Yandava C."/>
            <person name="Haas B."/>
            <person name="Nusbaum C."/>
            <person name="Birren B."/>
        </authorList>
    </citation>
    <scope>NUCLEOTIDE SEQUENCE</scope>
    <source>
        <strain evidence="7">R3-111a-1</strain>
    </source>
</reference>
<dbReference type="VEuPathDB" id="FungiDB:GGTG_08624"/>
<dbReference type="PROSITE" id="PS51387">
    <property type="entry name" value="FAD_PCMH"/>
    <property type="match status" value="1"/>
</dbReference>
<evidence type="ECO:0000313" key="7">
    <source>
        <dbReference type="EMBL" id="EJT74786.1"/>
    </source>
</evidence>
<keyword evidence="4" id="KW-0560">Oxidoreductase</keyword>
<reference evidence="7" key="3">
    <citation type="submission" date="2010-09" db="EMBL/GenBank/DDBJ databases">
        <title>Annotation of Gaeumannomyces graminis var. tritici R3-111a-1.</title>
        <authorList>
            <consortium name="The Broad Institute Genome Sequencing Platform"/>
            <person name="Ma L.-J."/>
            <person name="Dead R."/>
            <person name="Young S.K."/>
            <person name="Zeng Q."/>
            <person name="Gargeya S."/>
            <person name="Fitzgerald M."/>
            <person name="Haas B."/>
            <person name="Abouelleil A."/>
            <person name="Alvarado L."/>
            <person name="Arachchi H.M."/>
            <person name="Berlin A."/>
            <person name="Brown A."/>
            <person name="Chapman S.B."/>
            <person name="Chen Z."/>
            <person name="Dunbar C."/>
            <person name="Freedman E."/>
            <person name="Gearin G."/>
            <person name="Gellesch M."/>
            <person name="Goldberg J."/>
            <person name="Griggs A."/>
            <person name="Gujja S."/>
            <person name="Heiman D."/>
            <person name="Howarth C."/>
            <person name="Larson L."/>
            <person name="Lui A."/>
            <person name="MacDonald P.J.P."/>
            <person name="Mehta T."/>
            <person name="Montmayeur A."/>
            <person name="Murphy C."/>
            <person name="Neiman D."/>
            <person name="Pearson M."/>
            <person name="Priest M."/>
            <person name="Roberts A."/>
            <person name="Saif S."/>
            <person name="Shea T."/>
            <person name="Shenoy N."/>
            <person name="Sisk P."/>
            <person name="Stolte C."/>
            <person name="Sykes S."/>
            <person name="Yandava C."/>
            <person name="Wortman J."/>
            <person name="Nusbaum C."/>
            <person name="Birren B."/>
        </authorList>
    </citation>
    <scope>NUCLEOTIDE SEQUENCE</scope>
    <source>
        <strain evidence="7">R3-111a-1</strain>
    </source>
</reference>
<keyword evidence="9" id="KW-1185">Reference proteome</keyword>
<dbReference type="InterPro" id="IPR016169">
    <property type="entry name" value="FAD-bd_PCMH_sub2"/>
</dbReference>
<dbReference type="eggNOG" id="KOG1231">
    <property type="taxonomic scope" value="Eukaryota"/>
</dbReference>
<reference evidence="8" key="4">
    <citation type="journal article" date="2015" name="G3 (Bethesda)">
        <title>Genome sequences of three phytopathogenic species of the Magnaporthaceae family of fungi.</title>
        <authorList>
            <person name="Okagaki L.H."/>
            <person name="Nunes C.C."/>
            <person name="Sailsbery J."/>
            <person name="Clay B."/>
            <person name="Brown D."/>
            <person name="John T."/>
            <person name="Oh Y."/>
            <person name="Young N."/>
            <person name="Fitzgerald M."/>
            <person name="Haas B.J."/>
            <person name="Zeng Q."/>
            <person name="Young S."/>
            <person name="Adiconis X."/>
            <person name="Fan L."/>
            <person name="Levin J.Z."/>
            <person name="Mitchell T.K."/>
            <person name="Okubara P.A."/>
            <person name="Farman M.L."/>
            <person name="Kohn L.M."/>
            <person name="Birren B."/>
            <person name="Ma L.-J."/>
            <person name="Dean R.A."/>
        </authorList>
    </citation>
    <scope>NUCLEOTIDE SEQUENCE</scope>
    <source>
        <strain evidence="8">R3-111a-1</strain>
    </source>
</reference>
<dbReference type="PANTHER" id="PTHR42973:SF53">
    <property type="entry name" value="FAD-BINDING PCMH-TYPE DOMAIN-CONTAINING PROTEIN-RELATED"/>
    <property type="match status" value="1"/>
</dbReference>
<dbReference type="InterPro" id="IPR050416">
    <property type="entry name" value="FAD-linked_Oxidoreductase"/>
</dbReference>
<comment type="similarity">
    <text evidence="1">Belongs to the oxygen-dependent FAD-linked oxidoreductase family.</text>
</comment>
<dbReference type="Proteomes" id="UP000006039">
    <property type="component" value="Unassembled WGS sequence"/>
</dbReference>
<keyword evidence="3" id="KW-0274">FAD</keyword>
<evidence type="ECO:0000313" key="8">
    <source>
        <dbReference type="EnsemblFungi" id="EJT74786"/>
    </source>
</evidence>
<feature type="region of interest" description="Disordered" evidence="5">
    <location>
        <begin position="77"/>
        <end position="108"/>
    </location>
</feature>
<dbReference type="GO" id="GO:0071949">
    <property type="term" value="F:FAD binding"/>
    <property type="evidence" value="ECO:0007669"/>
    <property type="project" value="InterPro"/>
</dbReference>
<dbReference type="STRING" id="644352.J3P538"/>
<evidence type="ECO:0000256" key="3">
    <source>
        <dbReference type="ARBA" id="ARBA00022827"/>
    </source>
</evidence>
<dbReference type="GeneID" id="20349082"/>
<name>J3P538_GAET3</name>
<evidence type="ECO:0000313" key="9">
    <source>
        <dbReference type="Proteomes" id="UP000006039"/>
    </source>
</evidence>
<gene>
    <name evidence="8" type="primary">20349082</name>
    <name evidence="7" type="ORF">GGTG_08624</name>
</gene>
<dbReference type="EnsemblFungi" id="EJT74786">
    <property type="protein sequence ID" value="EJT74786"/>
    <property type="gene ID" value="GGTG_08624"/>
</dbReference>
<dbReference type="AlphaFoldDB" id="J3P538"/>
<dbReference type="HOGENOM" id="CLU_573692_0_0_1"/>
<dbReference type="GO" id="GO:0016491">
    <property type="term" value="F:oxidoreductase activity"/>
    <property type="evidence" value="ECO:0007669"/>
    <property type="project" value="UniProtKB-KW"/>
</dbReference>
<accession>J3P538</accession>